<keyword evidence="5" id="KW-1185">Reference proteome</keyword>
<protein>
    <submittedName>
        <fullName evidence="4">Uncharacterized protein</fullName>
    </submittedName>
</protein>
<dbReference type="InterPro" id="IPR003607">
    <property type="entry name" value="HD/PDEase_dom"/>
</dbReference>
<evidence type="ECO:0000313" key="4">
    <source>
        <dbReference type="EMBL" id="RDY31841.1"/>
    </source>
</evidence>
<dbReference type="EMBL" id="NOKA02000009">
    <property type="protein sequence ID" value="RDY31841.1"/>
    <property type="molecule type" value="Genomic_DNA"/>
</dbReference>
<evidence type="ECO:0000313" key="5">
    <source>
        <dbReference type="Proteomes" id="UP000216411"/>
    </source>
</evidence>
<dbReference type="Gene3D" id="3.90.550.10">
    <property type="entry name" value="Spore Coat Polysaccharide Biosynthesis Protein SpsA, Chain A"/>
    <property type="match status" value="1"/>
</dbReference>
<dbReference type="InterPro" id="IPR025877">
    <property type="entry name" value="MobA-like_NTP_Trfase"/>
</dbReference>
<reference evidence="4 5" key="1">
    <citation type="journal article" date="2017" name="Genome Announc.">
        <title>Draft Genome Sequence of a Sporulating and Motile Strain of Lachnotalea glycerini Isolated from Water in Quebec City, Canada.</title>
        <authorList>
            <person name="Maheux A.F."/>
            <person name="Boudreau D.K."/>
            <person name="Berube E."/>
            <person name="Boissinot M."/>
            <person name="Raymond F."/>
            <person name="Brodeur S."/>
            <person name="Corbeil J."/>
            <person name="Isabel S."/>
            <person name="Omar R.F."/>
            <person name="Bergeron M.G."/>
        </authorList>
    </citation>
    <scope>NUCLEOTIDE SEQUENCE [LARGE SCALE GENOMIC DNA]</scope>
    <source>
        <strain evidence="4 5">CCRI-19302</strain>
    </source>
</reference>
<dbReference type="SUPFAM" id="SSF109604">
    <property type="entry name" value="HD-domain/PDEase-like"/>
    <property type="match status" value="1"/>
</dbReference>
<proteinExistence type="predicted"/>
<organism evidence="4 5">
    <name type="scientific">Lachnotalea glycerini</name>
    <dbReference type="NCBI Taxonomy" id="1763509"/>
    <lineage>
        <taxon>Bacteria</taxon>
        <taxon>Bacillati</taxon>
        <taxon>Bacillota</taxon>
        <taxon>Clostridia</taxon>
        <taxon>Lachnospirales</taxon>
        <taxon>Lachnospiraceae</taxon>
        <taxon>Lachnotalea</taxon>
    </lineage>
</organism>
<dbReference type="CDD" id="cd04182">
    <property type="entry name" value="GT_2_like_f"/>
    <property type="match status" value="1"/>
</dbReference>
<dbReference type="PANTHER" id="PTHR43777:SF1">
    <property type="entry name" value="MOLYBDENUM COFACTOR CYTIDYLYLTRANSFERASE"/>
    <property type="match status" value="1"/>
</dbReference>
<evidence type="ECO:0000259" key="3">
    <source>
        <dbReference type="Pfam" id="PF12804"/>
    </source>
</evidence>
<accession>A0A371JGG8</accession>
<dbReference type="InterPro" id="IPR006674">
    <property type="entry name" value="HD_domain"/>
</dbReference>
<keyword evidence="1" id="KW-0175">Coiled coil</keyword>
<dbReference type="InterPro" id="IPR054703">
    <property type="entry name" value="Mop-rel"/>
</dbReference>
<dbReference type="GO" id="GO:0016779">
    <property type="term" value="F:nucleotidyltransferase activity"/>
    <property type="evidence" value="ECO:0007669"/>
    <property type="project" value="UniProtKB-ARBA"/>
</dbReference>
<dbReference type="Gene3D" id="1.10.3210.10">
    <property type="entry name" value="Hypothetical protein af1432"/>
    <property type="match status" value="1"/>
</dbReference>
<dbReference type="SUPFAM" id="SSF53448">
    <property type="entry name" value="Nucleotide-diphospho-sugar transferases"/>
    <property type="match status" value="1"/>
</dbReference>
<dbReference type="AlphaFoldDB" id="A0A371JGG8"/>
<comment type="caution">
    <text evidence="4">The sequence shown here is derived from an EMBL/GenBank/DDBJ whole genome shotgun (WGS) entry which is preliminary data.</text>
</comment>
<dbReference type="NCBIfam" id="NF045665">
    <property type="entry name" value="NTPtran_DVU1551"/>
    <property type="match status" value="1"/>
</dbReference>
<name>A0A371JGG8_9FIRM</name>
<dbReference type="Pfam" id="PF12804">
    <property type="entry name" value="NTP_transf_3"/>
    <property type="match status" value="1"/>
</dbReference>
<feature type="coiled-coil region" evidence="1">
    <location>
        <begin position="359"/>
        <end position="386"/>
    </location>
</feature>
<feature type="domain" description="HD" evidence="2">
    <location>
        <begin position="246"/>
        <end position="336"/>
    </location>
</feature>
<gene>
    <name evidence="4" type="ORF">CG710_007610</name>
</gene>
<dbReference type="CDD" id="cd00077">
    <property type="entry name" value="HDc"/>
    <property type="match status" value="1"/>
</dbReference>
<evidence type="ECO:0000259" key="2">
    <source>
        <dbReference type="Pfam" id="PF01966"/>
    </source>
</evidence>
<evidence type="ECO:0000256" key="1">
    <source>
        <dbReference type="SAM" id="Coils"/>
    </source>
</evidence>
<feature type="domain" description="MobA-like NTP transferase" evidence="3">
    <location>
        <begin position="28"/>
        <end position="187"/>
    </location>
</feature>
<dbReference type="Proteomes" id="UP000216411">
    <property type="component" value="Unassembled WGS sequence"/>
</dbReference>
<sequence length="391" mass="44295">MSPNRRSSVYKSNGIASRKWSHLVKIKAVIAAAGCSLRMRQFKPLLDINGYPMIVWAVMNLKNAGVDEICVVTGRDTMKIERVLEAFNIMLIRNEAYQTTDMLTSIKIGLNAIMDKTTEGVFLLPGDNPMIHPSTIKALRQAFEKEQPSVLYPIYNKERTHPPLINSECFDRIMTYQGSGGLKHALHDFEQSSRQLELTDQGTSLDADYPGDYEELQAYANKYFGISKGLCEKIIEEVELPIQIKEHSNAVASLAIHMGEKLIQNGYALDLTIIESGALLHDILRTKPNHAAEGKLFLQDKGYTALADMVGNHMSLEHVKTPGLNEETIVYLADKLRKETKQITIKKRYEASLKYYKENASIRKRIENDIRKAEKLQEEYEVVTGEKLSDW</sequence>
<dbReference type="InterPro" id="IPR029044">
    <property type="entry name" value="Nucleotide-diphossugar_trans"/>
</dbReference>
<dbReference type="Pfam" id="PF01966">
    <property type="entry name" value="HD"/>
    <property type="match status" value="1"/>
</dbReference>
<dbReference type="PANTHER" id="PTHR43777">
    <property type="entry name" value="MOLYBDENUM COFACTOR CYTIDYLYLTRANSFERASE"/>
    <property type="match status" value="1"/>
</dbReference>
<dbReference type="OrthoDB" id="285216at2"/>